<dbReference type="RefSeq" id="WP_132084911.1">
    <property type="nucleotide sequence ID" value="NZ_SLUK01000009.1"/>
</dbReference>
<evidence type="ECO:0000313" key="2">
    <source>
        <dbReference type="Proteomes" id="UP000294682"/>
    </source>
</evidence>
<proteinExistence type="predicted"/>
<keyword evidence="2" id="KW-1185">Reference proteome</keyword>
<accession>A0A9X8UHV7</accession>
<evidence type="ECO:0000313" key="1">
    <source>
        <dbReference type="EMBL" id="TCL42622.1"/>
    </source>
</evidence>
<dbReference type="AlphaFoldDB" id="A0A9X8UHV7"/>
<dbReference type="EMBL" id="SLUK01000009">
    <property type="protein sequence ID" value="TCL42622.1"/>
    <property type="molecule type" value="Genomic_DNA"/>
</dbReference>
<name>A0A9X8UHV7_9FIRM</name>
<reference evidence="1 2" key="1">
    <citation type="submission" date="2019-03" db="EMBL/GenBank/DDBJ databases">
        <title>Genomic Encyclopedia of Type Strains, Phase IV (KMG-IV): sequencing the most valuable type-strain genomes for metagenomic binning, comparative biology and taxonomic classification.</title>
        <authorList>
            <person name="Goeker M."/>
        </authorList>
    </citation>
    <scope>NUCLEOTIDE SEQUENCE [LARGE SCALE GENOMIC DNA]</scope>
    <source>
        <strain evidence="1 2">DSM 100433</strain>
    </source>
</reference>
<comment type="caution">
    <text evidence="1">The sequence shown here is derived from an EMBL/GenBank/DDBJ whole genome shotgun (WGS) entry which is preliminary data.</text>
</comment>
<gene>
    <name evidence="1" type="ORF">EDD78_10993</name>
</gene>
<protein>
    <submittedName>
        <fullName evidence="1">Phage portal protein</fullName>
    </submittedName>
</protein>
<organism evidence="1 2">
    <name type="scientific">Harryflintia acetispora</name>
    <dbReference type="NCBI Taxonomy" id="1849041"/>
    <lineage>
        <taxon>Bacteria</taxon>
        <taxon>Bacillati</taxon>
        <taxon>Bacillota</taxon>
        <taxon>Clostridia</taxon>
        <taxon>Eubacteriales</taxon>
        <taxon>Oscillospiraceae</taxon>
        <taxon>Harryflintia</taxon>
    </lineage>
</organism>
<dbReference type="Proteomes" id="UP000294682">
    <property type="component" value="Unassembled WGS sequence"/>
</dbReference>
<dbReference type="Pfam" id="PF04860">
    <property type="entry name" value="Phage_portal"/>
    <property type="match status" value="1"/>
</dbReference>
<sequence>MDLKKLWGRRGKAPGALSVQTMPQQDVFLEKWEGSSRLGAGRYELFEAMRATIPIIDAALDKIVRLSGEFSVCCADRTAQREAERFLREVPVGGYTEGLQKFLWGYLGDLLTYGNAVGEIVLEPSGKEIHGLYLAPLKNIELTLDQARLEPVIKVRGQTGQLHEVPYPQLILFSALAPKAGEIVGRSLLEGLPFVTSILHKIYRSMGQNFERIGNLRYAVTYRPGASALDRANAKEIAQNIAKEWRHSVSGLRDGVVRDFVAVGDVDIKVIGADNQMIDTEVPVRQMLEEIVSKLGIPPFMLGLSWSTTERMSKQQADILTTELEYYRSLLEPVIRRVVSLFLRLRALPDEVQVEWSAINLQDEVEQARAELLHAQACTKGGEENEEGV</sequence>
<dbReference type="InterPro" id="IPR006944">
    <property type="entry name" value="Phage/GTA_portal"/>
</dbReference>